<keyword evidence="2" id="KW-1185">Reference proteome</keyword>
<protein>
    <submittedName>
        <fullName evidence="1">Myb proto-oncogene protein plant protein</fullName>
    </submittedName>
</protein>
<comment type="caution">
    <text evidence="1">The sequence shown here is derived from an EMBL/GenBank/DDBJ whole genome shotgun (WGS) entry which is preliminary data.</text>
</comment>
<proteinExistence type="predicted"/>
<evidence type="ECO:0000313" key="1">
    <source>
        <dbReference type="EMBL" id="KAH7661822.1"/>
    </source>
</evidence>
<reference evidence="2" key="1">
    <citation type="journal article" date="2022" name="Nat. Commun.">
        <title>Chromosome evolution and the genetic basis of agronomically important traits in greater yam.</title>
        <authorList>
            <person name="Bredeson J.V."/>
            <person name="Lyons J.B."/>
            <person name="Oniyinde I.O."/>
            <person name="Okereke N.R."/>
            <person name="Kolade O."/>
            <person name="Nnabue I."/>
            <person name="Nwadili C.O."/>
            <person name="Hribova E."/>
            <person name="Parker M."/>
            <person name="Nwogha J."/>
            <person name="Shu S."/>
            <person name="Carlson J."/>
            <person name="Kariba R."/>
            <person name="Muthemba S."/>
            <person name="Knop K."/>
            <person name="Barton G.J."/>
            <person name="Sherwood A.V."/>
            <person name="Lopez-Montes A."/>
            <person name="Asiedu R."/>
            <person name="Jamnadass R."/>
            <person name="Muchugi A."/>
            <person name="Goodstein D."/>
            <person name="Egesi C.N."/>
            <person name="Featherston J."/>
            <person name="Asfaw A."/>
            <person name="Simpson G.G."/>
            <person name="Dolezel J."/>
            <person name="Hendre P.S."/>
            <person name="Van Deynze A."/>
            <person name="Kumar P.L."/>
            <person name="Obidiegwu J.E."/>
            <person name="Bhattacharjee R."/>
            <person name="Rokhsar D.S."/>
        </authorList>
    </citation>
    <scope>NUCLEOTIDE SEQUENCE [LARGE SCALE GENOMIC DNA]</scope>
    <source>
        <strain evidence="2">cv. TDa95/00328</strain>
    </source>
</reference>
<dbReference type="EMBL" id="CM037025">
    <property type="protein sequence ID" value="KAH7661822.1"/>
    <property type="molecule type" value="Genomic_DNA"/>
</dbReference>
<accession>A0ACB7UMX9</accession>
<dbReference type="Proteomes" id="UP000827976">
    <property type="component" value="Chromosome 15"/>
</dbReference>
<sequence length="245" mass="27591">MRNPSSCSSSSSSTLKRKGPTPCCTKDSVKRGPWTAEEDAILSNYVQKEGEGKWRTLPQRAGLLRCGKSCRLRWMNYLRPSVKRGAIAADEEDLILRLHRLLGNRWSLIAGRIPGRTDNEIKNYWNTHLSKKLIGQGIDPRTHKPLENGVQEHAIHVAEGNPNPNPNPNFPNPNGSGEQFNYECFESYLEGIEVDCGEIWKSTGEGFFVDQMECNEGKSVEENDEIFGFLNSLMNDDVGLHEIKE</sequence>
<evidence type="ECO:0000313" key="2">
    <source>
        <dbReference type="Proteomes" id="UP000827976"/>
    </source>
</evidence>
<organism evidence="1 2">
    <name type="scientific">Dioscorea alata</name>
    <name type="common">Purple yam</name>
    <dbReference type="NCBI Taxonomy" id="55571"/>
    <lineage>
        <taxon>Eukaryota</taxon>
        <taxon>Viridiplantae</taxon>
        <taxon>Streptophyta</taxon>
        <taxon>Embryophyta</taxon>
        <taxon>Tracheophyta</taxon>
        <taxon>Spermatophyta</taxon>
        <taxon>Magnoliopsida</taxon>
        <taxon>Liliopsida</taxon>
        <taxon>Dioscoreales</taxon>
        <taxon>Dioscoreaceae</taxon>
        <taxon>Dioscorea</taxon>
    </lineage>
</organism>
<gene>
    <name evidence="1" type="ORF">IHE45_15G089800</name>
</gene>
<name>A0ACB7UMX9_DIOAL</name>